<feature type="compositionally biased region" description="Acidic residues" evidence="6">
    <location>
        <begin position="261"/>
        <end position="283"/>
    </location>
</feature>
<dbReference type="PROSITE" id="PS50171">
    <property type="entry name" value="ZF_MATRIN"/>
    <property type="match status" value="1"/>
</dbReference>
<dbReference type="GO" id="GO:0008270">
    <property type="term" value="F:zinc ion binding"/>
    <property type="evidence" value="ECO:0007669"/>
    <property type="project" value="UniProtKB-KW"/>
</dbReference>
<dbReference type="SMART" id="SM00451">
    <property type="entry name" value="ZnF_U1"/>
    <property type="match status" value="3"/>
</dbReference>
<dbReference type="InterPro" id="IPR036236">
    <property type="entry name" value="Znf_C2H2_sf"/>
</dbReference>
<dbReference type="InterPro" id="IPR026811">
    <property type="entry name" value="CIZ1"/>
</dbReference>
<accession>A0AAZ1XIQ3</accession>
<dbReference type="PANTHER" id="PTHR15491">
    <property type="match status" value="1"/>
</dbReference>
<comment type="subcellular location">
    <subcellularLocation>
        <location evidence="1">Nucleus</location>
    </subcellularLocation>
</comment>
<evidence type="ECO:0000256" key="6">
    <source>
        <dbReference type="SAM" id="MobiDB-lite"/>
    </source>
</evidence>
<reference evidence="8" key="3">
    <citation type="submission" date="2025-09" db="UniProtKB">
        <authorList>
            <consortium name="Ensembl"/>
        </authorList>
    </citation>
    <scope>IDENTIFICATION</scope>
</reference>
<keyword evidence="2" id="KW-0479">Metal-binding</keyword>
<feature type="compositionally biased region" description="Basic and acidic residues" evidence="6">
    <location>
        <begin position="81"/>
        <end position="90"/>
    </location>
</feature>
<dbReference type="Pfam" id="PF23330">
    <property type="entry name" value="zf-C2H2_14"/>
    <property type="match status" value="1"/>
</dbReference>
<protein>
    <recommendedName>
        <fullName evidence="7">Matrin-type domain-containing protein</fullName>
    </recommendedName>
</protein>
<feature type="compositionally biased region" description="Gly residues" evidence="6">
    <location>
        <begin position="68"/>
        <end position="79"/>
    </location>
</feature>
<dbReference type="PANTHER" id="PTHR15491:SF12">
    <property type="entry name" value="CDKN1A INTERACTING ZINC FINGER PROTEIN 1B ISOFORM X1-RELATED"/>
    <property type="match status" value="1"/>
</dbReference>
<dbReference type="AlphaFoldDB" id="A0AAZ1XIQ3"/>
<evidence type="ECO:0000313" key="9">
    <source>
        <dbReference type="Proteomes" id="UP000472276"/>
    </source>
</evidence>
<dbReference type="SUPFAM" id="SSF57667">
    <property type="entry name" value="beta-beta-alpha zinc fingers"/>
    <property type="match status" value="1"/>
</dbReference>
<evidence type="ECO:0000256" key="4">
    <source>
        <dbReference type="ARBA" id="ARBA00022833"/>
    </source>
</evidence>
<reference evidence="9" key="1">
    <citation type="submission" date="2020-03" db="EMBL/GenBank/DDBJ databases">
        <title>Evolution of repeat sequences and sex chromosomes of tilapia species revealed by chromosome-level genomes.</title>
        <authorList>
            <person name="Xu L."/>
            <person name="Tao W."/>
            <person name="Wang D."/>
            <person name="Zhou Q."/>
        </authorList>
    </citation>
    <scope>NUCLEOTIDE SEQUENCE [LARGE SCALE GENOMIC DNA]</scope>
    <source>
        <strain evidence="9">Israel</strain>
    </source>
</reference>
<organism evidence="8 9">
    <name type="scientific">Oreochromis aureus</name>
    <name type="common">Israeli tilapia</name>
    <name type="synonym">Chromis aureus</name>
    <dbReference type="NCBI Taxonomy" id="47969"/>
    <lineage>
        <taxon>Eukaryota</taxon>
        <taxon>Metazoa</taxon>
        <taxon>Chordata</taxon>
        <taxon>Craniata</taxon>
        <taxon>Vertebrata</taxon>
        <taxon>Euteleostomi</taxon>
        <taxon>Actinopterygii</taxon>
        <taxon>Neopterygii</taxon>
        <taxon>Teleostei</taxon>
        <taxon>Neoteleostei</taxon>
        <taxon>Acanthomorphata</taxon>
        <taxon>Ovalentaria</taxon>
        <taxon>Cichlomorphae</taxon>
        <taxon>Cichliformes</taxon>
        <taxon>Cichlidae</taxon>
        <taxon>African cichlids</taxon>
        <taxon>Pseudocrenilabrinae</taxon>
        <taxon>Oreochromini</taxon>
        <taxon>Oreochromis</taxon>
    </lineage>
</organism>
<evidence type="ECO:0000313" key="8">
    <source>
        <dbReference type="Ensembl" id="ENSOABP00000067487.1"/>
    </source>
</evidence>
<evidence type="ECO:0000259" key="7">
    <source>
        <dbReference type="PROSITE" id="PS50171"/>
    </source>
</evidence>
<feature type="domain" description="Matrin-type" evidence="7">
    <location>
        <begin position="322"/>
        <end position="353"/>
    </location>
</feature>
<dbReference type="Proteomes" id="UP000472276">
    <property type="component" value="Unassembled WGS sequence"/>
</dbReference>
<dbReference type="InterPro" id="IPR003604">
    <property type="entry name" value="Matrin/U1-like-C_Znf_C2H2"/>
</dbReference>
<keyword evidence="3" id="KW-0863">Zinc-finger</keyword>
<dbReference type="Gene3D" id="3.30.160.60">
    <property type="entry name" value="Classic Zinc Finger"/>
    <property type="match status" value="1"/>
</dbReference>
<reference evidence="8" key="2">
    <citation type="submission" date="2025-08" db="UniProtKB">
        <authorList>
            <consortium name="Ensembl"/>
        </authorList>
    </citation>
    <scope>IDENTIFICATION</scope>
</reference>
<dbReference type="GO" id="GO:0003676">
    <property type="term" value="F:nucleic acid binding"/>
    <property type="evidence" value="ECO:0007669"/>
    <property type="project" value="InterPro"/>
</dbReference>
<evidence type="ECO:0000256" key="3">
    <source>
        <dbReference type="ARBA" id="ARBA00022771"/>
    </source>
</evidence>
<feature type="region of interest" description="Disordered" evidence="6">
    <location>
        <begin position="30"/>
        <end position="124"/>
    </location>
</feature>
<evidence type="ECO:0000256" key="2">
    <source>
        <dbReference type="ARBA" id="ARBA00022723"/>
    </source>
</evidence>
<proteinExistence type="predicted"/>
<feature type="compositionally biased region" description="Polar residues" evidence="6">
    <location>
        <begin position="39"/>
        <end position="56"/>
    </location>
</feature>
<sequence length="370" mass="40818">MVKQPQRTDRCFIPTAGSALARVRFPVCAAQRRLPPPQQVSETGSTDSWPRCSSTATEEERGADGPSQPGGAGLEGGSGESDSKRARMEDDAAPPGRVPGSCAPAADVPPPGQQGAAEHSEGSRAAELQGVGSLKVTILQSSESREFGQTDRKAERQTGGLHCHVCDLTCRSLLLFQEHMAGPEHVKKLQEITHSIHLNTHTPRDSRGRRCESQRWCDTCQTHFSGDVIIHRRTKQHKVLLEEAQEEELITVDAVGCFEEEGEEEEEGAVVEEEVDVADEEEDAATKEDASEVAEEDEDKRRAEYDPSTACGSSFVVPVCGFLCRLCKKFFYSEAAARHTHCRTRTHYLHLQRHRARRRGQRDEDRSAPP</sequence>
<gene>
    <name evidence="8" type="primary">AGRN</name>
</gene>
<evidence type="ECO:0000256" key="1">
    <source>
        <dbReference type="ARBA" id="ARBA00004123"/>
    </source>
</evidence>
<dbReference type="InterPro" id="IPR000690">
    <property type="entry name" value="Matrin/U1-C_Znf_C2H2"/>
</dbReference>
<keyword evidence="5" id="KW-0539">Nucleus</keyword>
<name>A0AAZ1XIQ3_OREAU</name>
<dbReference type="InterPro" id="IPR056345">
    <property type="entry name" value="Znf-C2H2_CIZ1"/>
</dbReference>
<evidence type="ECO:0000256" key="5">
    <source>
        <dbReference type="ARBA" id="ARBA00023242"/>
    </source>
</evidence>
<feature type="region of interest" description="Disordered" evidence="6">
    <location>
        <begin position="261"/>
        <end position="307"/>
    </location>
</feature>
<dbReference type="Ensembl" id="ENSOABT00000064742.1">
    <property type="protein sequence ID" value="ENSOABP00000067487.1"/>
    <property type="gene ID" value="ENSOABG00000015133.2"/>
</dbReference>
<keyword evidence="9" id="KW-1185">Reference proteome</keyword>
<keyword evidence="4" id="KW-0862">Zinc</keyword>
<dbReference type="GO" id="GO:0005634">
    <property type="term" value="C:nucleus"/>
    <property type="evidence" value="ECO:0007669"/>
    <property type="project" value="UniProtKB-SubCell"/>
</dbReference>